<dbReference type="InterPro" id="IPR015424">
    <property type="entry name" value="PyrdxlP-dep_Trfase"/>
</dbReference>
<dbReference type="GO" id="GO:0030170">
    <property type="term" value="F:pyridoxal phosphate binding"/>
    <property type="evidence" value="ECO:0007669"/>
    <property type="project" value="UniProtKB-UniRule"/>
</dbReference>
<dbReference type="UniPathway" id="UPA00034">
    <property type="reaction ID" value="UER00466"/>
</dbReference>
<dbReference type="STRING" id="1142394.PSMK_11600"/>
<dbReference type="SUPFAM" id="SSF53383">
    <property type="entry name" value="PLP-dependent transferases"/>
    <property type="match status" value="1"/>
</dbReference>
<keyword evidence="7" id="KW-0663">Pyridoxal phosphate</keyword>
<evidence type="ECO:0000256" key="8">
    <source>
        <dbReference type="ARBA" id="ARBA00051934"/>
    </source>
</evidence>
<evidence type="ECO:0000256" key="2">
    <source>
        <dbReference type="ARBA" id="ARBA00004982"/>
    </source>
</evidence>
<keyword evidence="6 11" id="KW-0808">Transferase</keyword>
<evidence type="ECO:0000313" key="12">
    <source>
        <dbReference type="Proteomes" id="UP000007881"/>
    </source>
</evidence>
<comment type="catalytic activity">
    <reaction evidence="8">
        <text>(2S,6S)-2,6-diaminopimelate + 2-oxoglutarate = (S)-2,3,4,5-tetrahydrodipicolinate + L-glutamate + H2O + H(+)</text>
        <dbReference type="Rhea" id="RHEA:23988"/>
        <dbReference type="ChEBI" id="CHEBI:15377"/>
        <dbReference type="ChEBI" id="CHEBI:15378"/>
        <dbReference type="ChEBI" id="CHEBI:16810"/>
        <dbReference type="ChEBI" id="CHEBI:16845"/>
        <dbReference type="ChEBI" id="CHEBI:29985"/>
        <dbReference type="ChEBI" id="CHEBI:57609"/>
        <dbReference type="EC" id="2.6.1.83"/>
    </reaction>
</comment>
<evidence type="ECO:0000256" key="9">
    <source>
        <dbReference type="NCBIfam" id="TIGR03542"/>
    </source>
</evidence>
<name>I0IDI1_PHYMF</name>
<dbReference type="Gene3D" id="3.40.640.10">
    <property type="entry name" value="Type I PLP-dependent aspartate aminotransferase-like (Major domain)"/>
    <property type="match status" value="1"/>
</dbReference>
<dbReference type="KEGG" id="phm:PSMK_11600"/>
<dbReference type="AlphaFoldDB" id="I0IDI1"/>
<evidence type="ECO:0000313" key="11">
    <source>
        <dbReference type="EMBL" id="BAM03319.1"/>
    </source>
</evidence>
<dbReference type="HOGENOM" id="CLU_051433_0_0_0"/>
<dbReference type="CDD" id="cd00609">
    <property type="entry name" value="AAT_like"/>
    <property type="match status" value="1"/>
</dbReference>
<dbReference type="Pfam" id="PF00155">
    <property type="entry name" value="Aminotran_1_2"/>
    <property type="match status" value="1"/>
</dbReference>
<evidence type="ECO:0000256" key="5">
    <source>
        <dbReference type="ARBA" id="ARBA00022576"/>
    </source>
</evidence>
<gene>
    <name evidence="11" type="primary">dapL</name>
    <name evidence="11" type="ordered locus">PSMK_11600</name>
</gene>
<organism evidence="11 12">
    <name type="scientific">Phycisphaera mikurensis (strain NBRC 102666 / KCTC 22515 / FYK2301M01)</name>
    <dbReference type="NCBI Taxonomy" id="1142394"/>
    <lineage>
        <taxon>Bacteria</taxon>
        <taxon>Pseudomonadati</taxon>
        <taxon>Planctomycetota</taxon>
        <taxon>Phycisphaerae</taxon>
        <taxon>Phycisphaerales</taxon>
        <taxon>Phycisphaeraceae</taxon>
        <taxon>Phycisphaera</taxon>
    </lineage>
</organism>
<accession>I0IDI1</accession>
<dbReference type="EC" id="2.6.1.83" evidence="3 9"/>
<keyword evidence="5 11" id="KW-0032">Aminotransferase</keyword>
<comment type="cofactor">
    <cofactor evidence="1">
        <name>pyridoxal 5'-phosphate</name>
        <dbReference type="ChEBI" id="CHEBI:597326"/>
    </cofactor>
</comment>
<dbReference type="NCBIfam" id="TIGR03542">
    <property type="entry name" value="DAPAT_plant"/>
    <property type="match status" value="1"/>
</dbReference>
<evidence type="ECO:0000259" key="10">
    <source>
        <dbReference type="Pfam" id="PF00155"/>
    </source>
</evidence>
<dbReference type="eggNOG" id="COG0436">
    <property type="taxonomic scope" value="Bacteria"/>
</dbReference>
<reference evidence="11 12" key="1">
    <citation type="submission" date="2012-02" db="EMBL/GenBank/DDBJ databases">
        <title>Complete genome sequence of Phycisphaera mikurensis NBRC 102666.</title>
        <authorList>
            <person name="Ankai A."/>
            <person name="Hosoyama A."/>
            <person name="Terui Y."/>
            <person name="Sekine M."/>
            <person name="Fukai R."/>
            <person name="Kato Y."/>
            <person name="Nakamura S."/>
            <person name="Yamada-Narita S."/>
            <person name="Kawakoshi A."/>
            <person name="Fukunaga Y."/>
            <person name="Yamazaki S."/>
            <person name="Fujita N."/>
        </authorList>
    </citation>
    <scope>NUCLEOTIDE SEQUENCE [LARGE SCALE GENOMIC DNA]</scope>
    <source>
        <strain evidence="12">NBRC 102666 / KCTC 22515 / FYK2301M01</strain>
    </source>
</reference>
<dbReference type="Proteomes" id="UP000007881">
    <property type="component" value="Chromosome"/>
</dbReference>
<dbReference type="HAMAP" id="MF_01642">
    <property type="entry name" value="DapL_aminotrans_1"/>
    <property type="match status" value="1"/>
</dbReference>
<dbReference type="PANTHER" id="PTHR43144">
    <property type="entry name" value="AMINOTRANSFERASE"/>
    <property type="match status" value="1"/>
</dbReference>
<protein>
    <recommendedName>
        <fullName evidence="4 9">LL-diaminopimelate aminotransferase</fullName>
        <ecNumber evidence="3 9">2.6.1.83</ecNumber>
    </recommendedName>
</protein>
<dbReference type="PATRIC" id="fig|1142394.8.peg.1199"/>
<keyword evidence="12" id="KW-1185">Reference proteome</keyword>
<comment type="pathway">
    <text evidence="2">Amino-acid biosynthesis; L-lysine biosynthesis via DAP pathway; LL-2,6-diaminopimelate from (S)-tetrahydrodipicolinate (aminotransferase route): step 1/1.</text>
</comment>
<evidence type="ECO:0000256" key="4">
    <source>
        <dbReference type="ARBA" id="ARBA00018052"/>
    </source>
</evidence>
<dbReference type="FunFam" id="3.40.640.10:FF:000099">
    <property type="entry name" value="LL-diaminopimelate aminotransferase, chloroplastic"/>
    <property type="match status" value="1"/>
</dbReference>
<evidence type="ECO:0000256" key="7">
    <source>
        <dbReference type="ARBA" id="ARBA00022898"/>
    </source>
</evidence>
<evidence type="ECO:0000256" key="3">
    <source>
        <dbReference type="ARBA" id="ARBA00013138"/>
    </source>
</evidence>
<sequence length="423" mass="45968">MHARPERNPAIARLNDHFLKLSAGYLFPEIGRRVGAFIEANPGAAERIIKLGIGDVTEPLPAACREAMKSAVDDLGEKASFRGYGPEQGYGFLREKIAEHDFQSRGCDVSADEIFVSDGSKCDCANILDVLGSGNRVAVTDPVYPVYVDTNVMAGNTGPAAHGGGYEGITYLPLTKENGFEAEIPTQRLDVVYLCFPNNPTGAVASRKHLAAWVAYAKEHDALLLFDAAYEAFVQDDALPRSIYEIPGADTCAIEFRSFSKNAGFTGTRCAFTVCPRGVMATDADGRKHALHGLWNRRQSTKFNGVSYVVQRAAEAVYSPEGREQCRGLVAFYMENARILREKLSAAGIAVHGGVHAPYLWLETPGDASSWDYFDRLLHGAHVVGTPGAGFGRAGEGYFRLSAFNSRENVEEAIRRIETMTAA</sequence>
<evidence type="ECO:0000256" key="1">
    <source>
        <dbReference type="ARBA" id="ARBA00001933"/>
    </source>
</evidence>
<dbReference type="GO" id="GO:0009089">
    <property type="term" value="P:lysine biosynthetic process via diaminopimelate"/>
    <property type="evidence" value="ECO:0007669"/>
    <property type="project" value="UniProtKB-UniPathway"/>
</dbReference>
<dbReference type="InterPro" id="IPR015421">
    <property type="entry name" value="PyrdxlP-dep_Trfase_major"/>
</dbReference>
<dbReference type="Gene3D" id="3.90.1150.10">
    <property type="entry name" value="Aspartate Aminotransferase, domain 1"/>
    <property type="match status" value="1"/>
</dbReference>
<dbReference type="EMBL" id="AP012338">
    <property type="protein sequence ID" value="BAM03319.1"/>
    <property type="molecule type" value="Genomic_DNA"/>
</dbReference>
<dbReference type="InterPro" id="IPR019942">
    <property type="entry name" value="DapL/ALD1"/>
</dbReference>
<evidence type="ECO:0000256" key="6">
    <source>
        <dbReference type="ARBA" id="ARBA00022679"/>
    </source>
</evidence>
<dbReference type="InterPro" id="IPR015422">
    <property type="entry name" value="PyrdxlP-dep_Trfase_small"/>
</dbReference>
<dbReference type="GO" id="GO:0010285">
    <property type="term" value="F:L,L-diaminopimelate aminotransferase activity"/>
    <property type="evidence" value="ECO:0007669"/>
    <property type="project" value="UniProtKB-EC"/>
</dbReference>
<feature type="domain" description="Aminotransferase class I/classII large" evidence="10">
    <location>
        <begin position="47"/>
        <end position="417"/>
    </location>
</feature>
<proteinExistence type="inferred from homology"/>
<dbReference type="InterPro" id="IPR004839">
    <property type="entry name" value="Aminotransferase_I/II_large"/>
</dbReference>